<organism evidence="2 3">
    <name type="scientific">Tritrichomonas foetus</name>
    <dbReference type="NCBI Taxonomy" id="1144522"/>
    <lineage>
        <taxon>Eukaryota</taxon>
        <taxon>Metamonada</taxon>
        <taxon>Parabasalia</taxon>
        <taxon>Tritrichomonadida</taxon>
        <taxon>Tritrichomonadidae</taxon>
        <taxon>Tritrichomonas</taxon>
    </lineage>
</organism>
<dbReference type="AlphaFoldDB" id="A0A1J4KR01"/>
<reference evidence="2" key="1">
    <citation type="submission" date="2016-10" db="EMBL/GenBank/DDBJ databases">
        <authorList>
            <person name="Benchimol M."/>
            <person name="Almeida L.G."/>
            <person name="Vasconcelos A.T."/>
            <person name="Perreira-Neves A."/>
            <person name="Rosa I.A."/>
            <person name="Tasca T."/>
            <person name="Bogo M.R."/>
            <person name="de Souza W."/>
        </authorList>
    </citation>
    <scope>NUCLEOTIDE SEQUENCE [LARGE SCALE GENOMIC DNA]</scope>
    <source>
        <strain evidence="2">K</strain>
    </source>
</reference>
<dbReference type="OrthoDB" id="41200at2759"/>
<dbReference type="Gene3D" id="3.30.1520.10">
    <property type="entry name" value="Phox-like domain"/>
    <property type="match status" value="1"/>
</dbReference>
<dbReference type="GeneID" id="94834913"/>
<dbReference type="Proteomes" id="UP000179807">
    <property type="component" value="Unassembled WGS sequence"/>
</dbReference>
<dbReference type="GO" id="GO:0035091">
    <property type="term" value="F:phosphatidylinositol binding"/>
    <property type="evidence" value="ECO:0007669"/>
    <property type="project" value="InterPro"/>
</dbReference>
<dbReference type="RefSeq" id="XP_068365037.1">
    <property type="nucleotide sequence ID" value="XM_068500209.1"/>
</dbReference>
<evidence type="ECO:0000259" key="1">
    <source>
        <dbReference type="PROSITE" id="PS50195"/>
    </source>
</evidence>
<dbReference type="InterPro" id="IPR036871">
    <property type="entry name" value="PX_dom_sf"/>
</dbReference>
<dbReference type="InterPro" id="IPR001683">
    <property type="entry name" value="PX_dom"/>
</dbReference>
<dbReference type="CDD" id="cd06093">
    <property type="entry name" value="PX_domain"/>
    <property type="match status" value="1"/>
</dbReference>
<dbReference type="SUPFAM" id="SSF64268">
    <property type="entry name" value="PX domain"/>
    <property type="match status" value="1"/>
</dbReference>
<protein>
    <submittedName>
        <fullName evidence="2">PX domain containing protein</fullName>
    </submittedName>
</protein>
<feature type="domain" description="PX" evidence="1">
    <location>
        <begin position="21"/>
        <end position="137"/>
    </location>
</feature>
<gene>
    <name evidence="2" type="ORF">TRFO_18478</name>
</gene>
<dbReference type="SMART" id="SM00312">
    <property type="entry name" value="PX"/>
    <property type="match status" value="1"/>
</dbReference>
<name>A0A1J4KR01_9EUKA</name>
<evidence type="ECO:0000313" key="2">
    <source>
        <dbReference type="EMBL" id="OHT11901.1"/>
    </source>
</evidence>
<comment type="caution">
    <text evidence="2">The sequence shown here is derived from an EMBL/GenBank/DDBJ whole genome shotgun (WGS) entry which is preliminary data.</text>
</comment>
<dbReference type="PROSITE" id="PS50195">
    <property type="entry name" value="PX"/>
    <property type="match status" value="1"/>
</dbReference>
<keyword evidence="3" id="KW-1185">Reference proteome</keyword>
<dbReference type="Pfam" id="PF00787">
    <property type="entry name" value="PX"/>
    <property type="match status" value="1"/>
</dbReference>
<evidence type="ECO:0000313" key="3">
    <source>
        <dbReference type="Proteomes" id="UP000179807"/>
    </source>
</evidence>
<dbReference type="EMBL" id="MLAK01000576">
    <property type="protein sequence ID" value="OHT11901.1"/>
    <property type="molecule type" value="Genomic_DNA"/>
</dbReference>
<sequence length="137" mass="15812">MNLDPSTIDSIKEKQLASCPVDNKIALIITGHQDDPAAKATFFNFRCYLHDSTGAEQKCSENRYRYSQLLDFNESLIHDYGAIRLLRTFPPKKFIGNKETDFVTQRMEALQNWLNELCEDEETAQDKKLLAFFNLAE</sequence>
<dbReference type="VEuPathDB" id="TrichDB:TRFO_18478"/>
<accession>A0A1J4KR01</accession>
<proteinExistence type="predicted"/>